<evidence type="ECO:0000313" key="4">
    <source>
        <dbReference type="Proteomes" id="UP000559027"/>
    </source>
</evidence>
<dbReference type="Proteomes" id="UP000559027">
    <property type="component" value="Unassembled WGS sequence"/>
</dbReference>
<name>A0A8H5DAL7_9AGAR</name>
<accession>A0A8H5DAL7</accession>
<keyword evidence="4" id="KW-1185">Reference proteome</keyword>
<organism evidence="3 4">
    <name type="scientific">Leucocoprinus leucothites</name>
    <dbReference type="NCBI Taxonomy" id="201217"/>
    <lineage>
        <taxon>Eukaryota</taxon>
        <taxon>Fungi</taxon>
        <taxon>Dikarya</taxon>
        <taxon>Basidiomycota</taxon>
        <taxon>Agaricomycotina</taxon>
        <taxon>Agaricomycetes</taxon>
        <taxon>Agaricomycetidae</taxon>
        <taxon>Agaricales</taxon>
        <taxon>Agaricineae</taxon>
        <taxon>Agaricaceae</taxon>
        <taxon>Leucocoprinus</taxon>
    </lineage>
</organism>
<evidence type="ECO:0000256" key="1">
    <source>
        <dbReference type="SAM" id="MobiDB-lite"/>
    </source>
</evidence>
<dbReference type="AlphaFoldDB" id="A0A8H5DAL7"/>
<gene>
    <name evidence="3" type="ORF">D9756_003713</name>
</gene>
<feature type="region of interest" description="Disordered" evidence="1">
    <location>
        <begin position="98"/>
        <end position="125"/>
    </location>
</feature>
<dbReference type="GO" id="GO:0005085">
    <property type="term" value="F:guanyl-nucleotide exchange factor activity"/>
    <property type="evidence" value="ECO:0007669"/>
    <property type="project" value="InterPro"/>
</dbReference>
<dbReference type="SUPFAM" id="SSF48065">
    <property type="entry name" value="DBL homology domain (DH-domain)"/>
    <property type="match status" value="1"/>
</dbReference>
<evidence type="ECO:0000313" key="3">
    <source>
        <dbReference type="EMBL" id="KAF5356244.1"/>
    </source>
</evidence>
<dbReference type="EMBL" id="JAACJO010000007">
    <property type="protein sequence ID" value="KAF5356244.1"/>
    <property type="molecule type" value="Genomic_DNA"/>
</dbReference>
<dbReference type="InterPro" id="IPR000219">
    <property type="entry name" value="DH_dom"/>
</dbReference>
<feature type="region of interest" description="Disordered" evidence="1">
    <location>
        <begin position="1"/>
        <end position="29"/>
    </location>
</feature>
<reference evidence="3 4" key="1">
    <citation type="journal article" date="2020" name="ISME J.">
        <title>Uncovering the hidden diversity of litter-decomposition mechanisms in mushroom-forming fungi.</title>
        <authorList>
            <person name="Floudas D."/>
            <person name="Bentzer J."/>
            <person name="Ahren D."/>
            <person name="Johansson T."/>
            <person name="Persson P."/>
            <person name="Tunlid A."/>
        </authorList>
    </citation>
    <scope>NUCLEOTIDE SEQUENCE [LARGE SCALE GENOMIC DNA]</scope>
    <source>
        <strain evidence="3 4">CBS 146.42</strain>
    </source>
</reference>
<feature type="domain" description="DH" evidence="2">
    <location>
        <begin position="339"/>
        <end position="562"/>
    </location>
</feature>
<protein>
    <recommendedName>
        <fullName evidence="2">DH domain-containing protein</fullName>
    </recommendedName>
</protein>
<proteinExistence type="predicted"/>
<sequence length="562" mass="62074">MALTFDLPPPSSSSTSSNDDDYPLYSASSTDAIPSDLLPTCASRNSDSVNLDVPRYDILGPSPYTQHFLYPNLSNPLPPSPGIHKKPSHIAWHPSTVESAGVTPGAQSQNKARHNRRSGTLPLSFDKHLYRPGHPSFVKFPEGLPLNRPQLHGLRSPHPRCISNTMGTEALISLAWTGEISSPIAALGYAPSRVGDTYMWPKLRISDAEVVPKRRASWPRKCGEQEIKRGHENIEQSRKSPSRNSPRLKFQSERWTLANAISDDQVSDETLVELLEELRLRRLRSNERSAFRFLPELVTPAEETPDHIDIEPPRGAGVASRASDAVPENMTKAWSSARRAVLVCRELVRTERHYLNSLHALLKGETQSPPPPLMLSRLPALIDASTLLVDLMETNPSVLGVCTAFLQVYERLEEAFVQWCEVVGQFFTADSTGNPDTLVKRSNSAPAGPNLTIGEKTLLTKSVVGSWGRKIQPRSINLDEIASMVTGHSKAKAQSKPPARDLAILPTQRITRYVLLFKDLLIRSPPLDIKLTVEHATEAAITLAAKADRAQDHAAFRMVSEK</sequence>
<feature type="region of interest" description="Disordered" evidence="1">
    <location>
        <begin position="304"/>
        <end position="324"/>
    </location>
</feature>
<feature type="compositionally biased region" description="Basic and acidic residues" evidence="1">
    <location>
        <begin position="221"/>
        <end position="238"/>
    </location>
</feature>
<feature type="region of interest" description="Disordered" evidence="1">
    <location>
        <begin position="221"/>
        <end position="248"/>
    </location>
</feature>
<comment type="caution">
    <text evidence="3">The sequence shown here is derived from an EMBL/GenBank/DDBJ whole genome shotgun (WGS) entry which is preliminary data.</text>
</comment>
<dbReference type="PROSITE" id="PS50010">
    <property type="entry name" value="DH_2"/>
    <property type="match status" value="1"/>
</dbReference>
<dbReference type="Gene3D" id="1.20.900.10">
    <property type="entry name" value="Dbl homology (DH) domain"/>
    <property type="match status" value="1"/>
</dbReference>
<dbReference type="OrthoDB" id="660555at2759"/>
<dbReference type="InterPro" id="IPR035899">
    <property type="entry name" value="DBL_dom_sf"/>
</dbReference>
<evidence type="ECO:0000259" key="2">
    <source>
        <dbReference type="PROSITE" id="PS50010"/>
    </source>
</evidence>